<accession>A0A4Q1C392</accession>
<dbReference type="EMBL" id="SDHX01000002">
    <property type="protein sequence ID" value="RXK52854.1"/>
    <property type="molecule type" value="Genomic_DNA"/>
</dbReference>
<keyword evidence="2" id="KW-0489">Methyltransferase</keyword>
<keyword evidence="2" id="KW-0808">Transferase</keyword>
<dbReference type="InterPro" id="IPR029063">
    <property type="entry name" value="SAM-dependent_MTases_sf"/>
</dbReference>
<reference evidence="2 3" key="1">
    <citation type="submission" date="2019-01" db="EMBL/GenBank/DDBJ databases">
        <title>Lacunisphaera sp. strain TWA-58.</title>
        <authorList>
            <person name="Chen W.-M."/>
        </authorList>
    </citation>
    <scope>NUCLEOTIDE SEQUENCE [LARGE SCALE GENOMIC DNA]</scope>
    <source>
        <strain evidence="2 3">TWA-58</strain>
    </source>
</reference>
<dbReference type="Pfam" id="PF13649">
    <property type="entry name" value="Methyltransf_25"/>
    <property type="match status" value="1"/>
</dbReference>
<evidence type="ECO:0000313" key="2">
    <source>
        <dbReference type="EMBL" id="RXK52854.1"/>
    </source>
</evidence>
<dbReference type="Gene3D" id="3.40.50.150">
    <property type="entry name" value="Vaccinia Virus protein VP39"/>
    <property type="match status" value="1"/>
</dbReference>
<name>A0A4Q1C392_9BACT</name>
<dbReference type="Proteomes" id="UP000290218">
    <property type="component" value="Unassembled WGS sequence"/>
</dbReference>
<organism evidence="2 3">
    <name type="scientific">Oleiharenicola lentus</name>
    <dbReference type="NCBI Taxonomy" id="2508720"/>
    <lineage>
        <taxon>Bacteria</taxon>
        <taxon>Pseudomonadati</taxon>
        <taxon>Verrucomicrobiota</taxon>
        <taxon>Opitutia</taxon>
        <taxon>Opitutales</taxon>
        <taxon>Opitutaceae</taxon>
        <taxon>Oleiharenicola</taxon>
    </lineage>
</organism>
<keyword evidence="3" id="KW-1185">Reference proteome</keyword>
<evidence type="ECO:0000259" key="1">
    <source>
        <dbReference type="Pfam" id="PF13649"/>
    </source>
</evidence>
<dbReference type="OrthoDB" id="9804312at2"/>
<dbReference type="GO" id="GO:0008168">
    <property type="term" value="F:methyltransferase activity"/>
    <property type="evidence" value="ECO:0007669"/>
    <property type="project" value="UniProtKB-KW"/>
</dbReference>
<dbReference type="SUPFAM" id="SSF53335">
    <property type="entry name" value="S-adenosyl-L-methionine-dependent methyltransferases"/>
    <property type="match status" value="1"/>
</dbReference>
<sequence length="270" mass="30623">MSAPGNSKVSGDTVRDDFNAISTVIHYTKAAHDLGLWKSELVLIREYFPDKEAHLLEAGCGAGRVAVGLWQHGYRRITAFDFAAELVDQAVSLAEERQATGLTFLQADATQPLLPLLYFPDPSPQEQDPGRLAPFDGVLFMFNGLMQIPGRENRRRALRNLQGVSRPGAPLLFTTHDRDDPKEAKEWAKEAERWARGEQNPRLLEFGDRYFTDDTGNTFMHLPDRREILEDLAATGWTPVHDRMRDELASETPRVRNFSDNCRFWVARRG</sequence>
<protein>
    <submittedName>
        <fullName evidence="2">Class I SAM-dependent methyltransferase</fullName>
    </submittedName>
</protein>
<evidence type="ECO:0000313" key="3">
    <source>
        <dbReference type="Proteomes" id="UP000290218"/>
    </source>
</evidence>
<dbReference type="GO" id="GO:0032259">
    <property type="term" value="P:methylation"/>
    <property type="evidence" value="ECO:0007669"/>
    <property type="project" value="UniProtKB-KW"/>
</dbReference>
<feature type="domain" description="Methyltransferase" evidence="1">
    <location>
        <begin position="56"/>
        <end position="168"/>
    </location>
</feature>
<proteinExistence type="predicted"/>
<dbReference type="InterPro" id="IPR041698">
    <property type="entry name" value="Methyltransf_25"/>
</dbReference>
<dbReference type="RefSeq" id="WP_129048444.1">
    <property type="nucleotide sequence ID" value="NZ_SDHX01000002.1"/>
</dbReference>
<comment type="caution">
    <text evidence="2">The sequence shown here is derived from an EMBL/GenBank/DDBJ whole genome shotgun (WGS) entry which is preliminary data.</text>
</comment>
<dbReference type="CDD" id="cd02440">
    <property type="entry name" value="AdoMet_MTases"/>
    <property type="match status" value="1"/>
</dbReference>
<gene>
    <name evidence="2" type="ORF">ESB00_14165</name>
</gene>
<dbReference type="AlphaFoldDB" id="A0A4Q1C392"/>